<evidence type="ECO:0000313" key="2">
    <source>
        <dbReference type="Proteomes" id="UP000308600"/>
    </source>
</evidence>
<proteinExistence type="predicted"/>
<dbReference type="Proteomes" id="UP000308600">
    <property type="component" value="Unassembled WGS sequence"/>
</dbReference>
<name>A0ACD3AHD8_9AGAR</name>
<accession>A0ACD3AHD8</accession>
<organism evidence="1 2">
    <name type="scientific">Pluteus cervinus</name>
    <dbReference type="NCBI Taxonomy" id="181527"/>
    <lineage>
        <taxon>Eukaryota</taxon>
        <taxon>Fungi</taxon>
        <taxon>Dikarya</taxon>
        <taxon>Basidiomycota</taxon>
        <taxon>Agaricomycotina</taxon>
        <taxon>Agaricomycetes</taxon>
        <taxon>Agaricomycetidae</taxon>
        <taxon>Agaricales</taxon>
        <taxon>Pluteineae</taxon>
        <taxon>Pluteaceae</taxon>
        <taxon>Pluteus</taxon>
    </lineage>
</organism>
<protein>
    <submittedName>
        <fullName evidence="1">Uncharacterized protein</fullName>
    </submittedName>
</protein>
<reference evidence="1 2" key="1">
    <citation type="journal article" date="2019" name="Nat. Ecol. Evol.">
        <title>Megaphylogeny resolves global patterns of mushroom evolution.</title>
        <authorList>
            <person name="Varga T."/>
            <person name="Krizsan K."/>
            <person name="Foldi C."/>
            <person name="Dima B."/>
            <person name="Sanchez-Garcia M."/>
            <person name="Sanchez-Ramirez S."/>
            <person name="Szollosi G.J."/>
            <person name="Szarkandi J.G."/>
            <person name="Papp V."/>
            <person name="Albert L."/>
            <person name="Andreopoulos W."/>
            <person name="Angelini C."/>
            <person name="Antonin V."/>
            <person name="Barry K.W."/>
            <person name="Bougher N.L."/>
            <person name="Buchanan P."/>
            <person name="Buyck B."/>
            <person name="Bense V."/>
            <person name="Catcheside P."/>
            <person name="Chovatia M."/>
            <person name="Cooper J."/>
            <person name="Damon W."/>
            <person name="Desjardin D."/>
            <person name="Finy P."/>
            <person name="Geml J."/>
            <person name="Haridas S."/>
            <person name="Hughes K."/>
            <person name="Justo A."/>
            <person name="Karasinski D."/>
            <person name="Kautmanova I."/>
            <person name="Kiss B."/>
            <person name="Kocsube S."/>
            <person name="Kotiranta H."/>
            <person name="LaButti K.M."/>
            <person name="Lechner B.E."/>
            <person name="Liimatainen K."/>
            <person name="Lipzen A."/>
            <person name="Lukacs Z."/>
            <person name="Mihaltcheva S."/>
            <person name="Morgado L.N."/>
            <person name="Niskanen T."/>
            <person name="Noordeloos M.E."/>
            <person name="Ohm R.A."/>
            <person name="Ortiz-Santana B."/>
            <person name="Ovrebo C."/>
            <person name="Racz N."/>
            <person name="Riley R."/>
            <person name="Savchenko A."/>
            <person name="Shiryaev A."/>
            <person name="Soop K."/>
            <person name="Spirin V."/>
            <person name="Szebenyi C."/>
            <person name="Tomsovsky M."/>
            <person name="Tulloss R.E."/>
            <person name="Uehling J."/>
            <person name="Grigoriev I.V."/>
            <person name="Vagvolgyi C."/>
            <person name="Papp T."/>
            <person name="Martin F.M."/>
            <person name="Miettinen O."/>
            <person name="Hibbett D.S."/>
            <person name="Nagy L.G."/>
        </authorList>
    </citation>
    <scope>NUCLEOTIDE SEQUENCE [LARGE SCALE GENOMIC DNA]</scope>
    <source>
        <strain evidence="1 2">NL-1719</strain>
    </source>
</reference>
<gene>
    <name evidence="1" type="ORF">BDN72DRAFT_218499</name>
</gene>
<keyword evidence="2" id="KW-1185">Reference proteome</keyword>
<sequence length="511" mass="59036">MNLLDLAQELIDEILCWIDSPQDLVAFALASHLCASIAIPRHTEYRVLYIPTRRPDIWEHLARFPNSTSNFREVHIDFRKNSDGRVPERYPVTLVDPKLDDSDDASDQDVIDNMCKAFATMKRLTTVTWHSRSQERVIPLNQRATFTEALTRLPALRRLSMMWASDSRAEYNSDLHPTWNISHLTHLRLRGTQAAYREPTPSQTTNIARWIQKSPGLVCLHMLARTLSLVAASSDFVLPVLTTLAVYGSSQESVIQFIQRHPTIEELRWCLLDTVHPLPHGFLPNCKRFQVSVHILDALEANYSSTDEPPSARDLRRQVEVIHFADLQIPDLLSYRFLNPIGLIVLRTSQDLEKISAHAARFPMIRWLEIIPREGYPNWTLDEWIDALSQFAHLDTIGECNIWDLVHNGRVTEPELIRRLALACPNLRYLNNFDNQQDQGHRLAIYRPPCEEFDEGMDSDVVCYVVQKRRTRSRQTMIFEPMEGVYDNSGYLQPPQRDWRTVQLHSQTGDS</sequence>
<dbReference type="EMBL" id="ML208449">
    <property type="protein sequence ID" value="TFK65085.1"/>
    <property type="molecule type" value="Genomic_DNA"/>
</dbReference>
<evidence type="ECO:0000313" key="1">
    <source>
        <dbReference type="EMBL" id="TFK65085.1"/>
    </source>
</evidence>